<keyword evidence="1" id="KW-0472">Membrane</keyword>
<dbReference type="GO" id="GO:0006631">
    <property type="term" value="P:fatty acid metabolic process"/>
    <property type="evidence" value="ECO:0007669"/>
    <property type="project" value="TreeGrafter"/>
</dbReference>
<dbReference type="Proteomes" id="UP000259273">
    <property type="component" value="Unassembled WGS sequence"/>
</dbReference>
<proteinExistence type="predicted"/>
<dbReference type="InterPro" id="IPR000873">
    <property type="entry name" value="AMP-dep_synth/lig_dom"/>
</dbReference>
<dbReference type="STRING" id="1121937.GCA_000423125_00412"/>
<dbReference type="Gene3D" id="3.30.300.30">
    <property type="match status" value="1"/>
</dbReference>
<evidence type="ECO:0000313" key="4">
    <source>
        <dbReference type="EMBL" id="HAN28583.1"/>
    </source>
</evidence>
<feature type="domain" description="AMP-binding enzyme C-terminal" evidence="3">
    <location>
        <begin position="489"/>
        <end position="565"/>
    </location>
</feature>
<gene>
    <name evidence="4" type="ORF">DCP75_12835</name>
</gene>
<dbReference type="PROSITE" id="PS00455">
    <property type="entry name" value="AMP_BINDING"/>
    <property type="match status" value="1"/>
</dbReference>
<dbReference type="PANTHER" id="PTHR43201:SF32">
    <property type="entry name" value="2-SUCCINYLBENZOATE--COA LIGASE, CHLOROPLASTIC_PEROXISOMAL"/>
    <property type="match status" value="1"/>
</dbReference>
<dbReference type="InterPro" id="IPR025110">
    <property type="entry name" value="AMP-bd_C"/>
</dbReference>
<organism evidence="4 5">
    <name type="scientific">Haliea salexigens</name>
    <dbReference type="NCBI Taxonomy" id="287487"/>
    <lineage>
        <taxon>Bacteria</taxon>
        <taxon>Pseudomonadati</taxon>
        <taxon>Pseudomonadota</taxon>
        <taxon>Gammaproteobacteria</taxon>
        <taxon>Cellvibrionales</taxon>
        <taxon>Halieaceae</taxon>
        <taxon>Haliea</taxon>
    </lineage>
</organism>
<evidence type="ECO:0000259" key="2">
    <source>
        <dbReference type="Pfam" id="PF00501"/>
    </source>
</evidence>
<dbReference type="Gene3D" id="3.40.50.980">
    <property type="match status" value="2"/>
</dbReference>
<dbReference type="InterPro" id="IPR020845">
    <property type="entry name" value="AMP-binding_CS"/>
</dbReference>
<comment type="caution">
    <text evidence="4">The sequence shown here is derived from an EMBL/GenBank/DDBJ whole genome shotgun (WGS) entry which is preliminary data.</text>
</comment>
<sequence length="581" mass="63191">MLPLPHQQKSNRGFTVYEHLKQAWQELTGPGQPFEVTTETVGSVPIRTFRHAPPSLREIWLSTAGHADKDYLVFSGERCTYSEAHTFTASIARWLHDAGVGPGDRVAIAMRNYPEWMLAYWAVTSMGAVVVGMNAWWVAQEMAFALEDSVPRVLICDRERLQRFSEIRERFSTMKVVAVRLQDEAPAWATDWVEVINARPDLPAVAIAPEDDACIFYTSGTTGRPKGARLTHRGCVANLMNVAFINTVQPMAVALAKGTTPPAPGSSPAPNSLLATPLFHVTANNCVAHATTLAGGKLVHMYKWDAADALRLIEEETITTFNGVPMMAREILMHPDFARRDTSSLLVLGGGGAALQPDLVEKIQARSVAARPNTGYGMTETSGIIAAVSAEFFVDKPSSVGPAVPTLEAKCVGPSGEDLGVNAIGELWVRGAPVIKGYLNRADATAESITDGWLHTGDIARIDEDGFIFLVDRAKDMVLRGGENVYCAEVENALFAHDAVAECVVFSVADERLGEEVGAAVYLQPGVELNATQLRAHCAGQLSPYKVPRYIWFLPEPLPRNASGKFLKRELRESLQVADAD</sequence>
<dbReference type="PANTHER" id="PTHR43201">
    <property type="entry name" value="ACYL-COA SYNTHETASE"/>
    <property type="match status" value="1"/>
</dbReference>
<feature type="transmembrane region" description="Helical" evidence="1">
    <location>
        <begin position="118"/>
        <end position="139"/>
    </location>
</feature>
<dbReference type="GO" id="GO:0031956">
    <property type="term" value="F:medium-chain fatty acid-CoA ligase activity"/>
    <property type="evidence" value="ECO:0007669"/>
    <property type="project" value="TreeGrafter"/>
</dbReference>
<dbReference type="InterPro" id="IPR045851">
    <property type="entry name" value="AMP-bd_C_sf"/>
</dbReference>
<reference evidence="4 5" key="1">
    <citation type="journal article" date="2018" name="Nat. Biotechnol.">
        <title>A standardized bacterial taxonomy based on genome phylogeny substantially revises the tree of life.</title>
        <authorList>
            <person name="Parks D.H."/>
            <person name="Chuvochina M."/>
            <person name="Waite D.W."/>
            <person name="Rinke C."/>
            <person name="Skarshewski A."/>
            <person name="Chaumeil P.A."/>
            <person name="Hugenholtz P."/>
        </authorList>
    </citation>
    <scope>NUCLEOTIDE SEQUENCE [LARGE SCALE GENOMIC DNA]</scope>
    <source>
        <strain evidence="4">UBA9158</strain>
    </source>
</reference>
<feature type="domain" description="AMP-dependent synthetase/ligase" evidence="2">
    <location>
        <begin position="64"/>
        <end position="439"/>
    </location>
</feature>
<name>A0A3C1KQ31_9GAMM</name>
<dbReference type="Pfam" id="PF13193">
    <property type="entry name" value="AMP-binding_C"/>
    <property type="match status" value="1"/>
</dbReference>
<evidence type="ECO:0000259" key="3">
    <source>
        <dbReference type="Pfam" id="PF13193"/>
    </source>
</evidence>
<keyword evidence="1" id="KW-1133">Transmembrane helix</keyword>
<dbReference type="Pfam" id="PF00501">
    <property type="entry name" value="AMP-binding"/>
    <property type="match status" value="1"/>
</dbReference>
<dbReference type="AlphaFoldDB" id="A0A3C1KQ31"/>
<protein>
    <submittedName>
        <fullName evidence="4">AMP-dependent synthetase</fullName>
    </submittedName>
</protein>
<evidence type="ECO:0000313" key="5">
    <source>
        <dbReference type="Proteomes" id="UP000259273"/>
    </source>
</evidence>
<accession>A0A3C1KQ31</accession>
<keyword evidence="1" id="KW-0812">Transmembrane</keyword>
<dbReference type="SUPFAM" id="SSF56801">
    <property type="entry name" value="Acetyl-CoA synthetase-like"/>
    <property type="match status" value="1"/>
</dbReference>
<dbReference type="EMBL" id="DMND01000174">
    <property type="protein sequence ID" value="HAN28583.1"/>
    <property type="molecule type" value="Genomic_DNA"/>
</dbReference>
<dbReference type="Gene3D" id="2.30.38.10">
    <property type="entry name" value="Luciferase, Domain 3"/>
    <property type="match status" value="1"/>
</dbReference>
<evidence type="ECO:0000256" key="1">
    <source>
        <dbReference type="SAM" id="Phobius"/>
    </source>
</evidence>